<dbReference type="InterPro" id="IPR036388">
    <property type="entry name" value="WH-like_DNA-bd_sf"/>
</dbReference>
<dbReference type="Gene3D" id="1.10.10.10">
    <property type="entry name" value="Winged helix-like DNA-binding domain superfamily/Winged helix DNA-binding domain"/>
    <property type="match status" value="1"/>
</dbReference>
<gene>
    <name evidence="2" type="primary">47</name>
    <name evidence="2" type="ORF">SEA_CELIA_47</name>
</gene>
<accession>A0A516KRD4</accession>
<evidence type="ECO:0000259" key="1">
    <source>
        <dbReference type="Pfam" id="PF04545"/>
    </source>
</evidence>
<dbReference type="GeneID" id="64470528"/>
<reference evidence="2 3" key="1">
    <citation type="submission" date="2019-06" db="EMBL/GenBank/DDBJ databases">
        <authorList>
            <person name="Lopez J."/>
            <person name="Ball K.N."/>
            <person name="Bhuiyan S."/>
            <person name="Nayek S."/>
            <person name="Sivoravong A."/>
            <person name="Hughes L.E."/>
            <person name="Garlena R.A."/>
            <person name="Russell D.A."/>
            <person name="Pope W.H."/>
            <person name="Jacobs-Sera D."/>
            <person name="Hatfull G.F."/>
        </authorList>
    </citation>
    <scope>NUCLEOTIDE SEQUENCE [LARGE SCALE GENOMIC DNA]</scope>
</reference>
<feature type="domain" description="RNA polymerase sigma-70 region 4" evidence="1">
    <location>
        <begin position="67"/>
        <end position="112"/>
    </location>
</feature>
<name>A0A516KRD4_9CAUD</name>
<evidence type="ECO:0000313" key="3">
    <source>
        <dbReference type="Proteomes" id="UP000317273"/>
    </source>
</evidence>
<evidence type="ECO:0000313" key="2">
    <source>
        <dbReference type="EMBL" id="QDP44250.1"/>
    </source>
</evidence>
<dbReference type="Proteomes" id="UP000317273">
    <property type="component" value="Segment"/>
</dbReference>
<dbReference type="EMBL" id="MN062705">
    <property type="protein sequence ID" value="QDP44250.1"/>
    <property type="molecule type" value="Genomic_DNA"/>
</dbReference>
<dbReference type="RefSeq" id="YP_010054611.1">
    <property type="nucleotide sequence ID" value="NC_054655.1"/>
</dbReference>
<dbReference type="Pfam" id="PF04545">
    <property type="entry name" value="Sigma70_r4"/>
    <property type="match status" value="1"/>
</dbReference>
<dbReference type="SUPFAM" id="SSF88659">
    <property type="entry name" value="Sigma3 and sigma4 domains of RNA polymerase sigma factors"/>
    <property type="match status" value="1"/>
</dbReference>
<dbReference type="GO" id="GO:0003700">
    <property type="term" value="F:DNA-binding transcription factor activity"/>
    <property type="evidence" value="ECO:0007669"/>
    <property type="project" value="InterPro"/>
</dbReference>
<dbReference type="InterPro" id="IPR013324">
    <property type="entry name" value="RNA_pol_sigma_r3/r4-like"/>
</dbReference>
<dbReference type="KEGG" id="vg:64470528"/>
<sequence>MAGGYDRAMVERLLTILADPDALAWGLKNEEAPDADMPRAVVKKKKGSSYPAMVTDIRHAWKLRAAAGLSMDEQRAVYLRYAVDMTVQEAGALLGVRHQRVSERAERGVGKLTAFLNGEKYVDGYDGLAEDEAA</sequence>
<proteinExistence type="predicted"/>
<protein>
    <submittedName>
        <fullName evidence="2">Helix-turn-helix DNA binding domain protein</fullName>
    </submittedName>
</protein>
<dbReference type="GO" id="GO:0006352">
    <property type="term" value="P:DNA-templated transcription initiation"/>
    <property type="evidence" value="ECO:0007669"/>
    <property type="project" value="InterPro"/>
</dbReference>
<keyword evidence="3" id="KW-1185">Reference proteome</keyword>
<dbReference type="InterPro" id="IPR007630">
    <property type="entry name" value="RNA_pol_sigma70_r4"/>
</dbReference>
<organism evidence="2 3">
    <name type="scientific">Streptomyces phage Celia</name>
    <dbReference type="NCBI Taxonomy" id="2590946"/>
    <lineage>
        <taxon>Viruses</taxon>
        <taxon>Duplodnaviria</taxon>
        <taxon>Heunggongvirae</taxon>
        <taxon>Uroviricota</taxon>
        <taxon>Caudoviricetes</taxon>
        <taxon>Arquatrovirinae</taxon>
        <taxon>Celiavirus</taxon>
        <taxon>Celiavirus celia</taxon>
    </lineage>
</organism>